<dbReference type="EMBL" id="CP002455">
    <property type="protein sequence ID" value="ADX67955.1"/>
    <property type="molecule type" value="Genomic_DNA"/>
</dbReference>
<protein>
    <submittedName>
        <fullName evidence="2">GAF sensor protein</fullName>
    </submittedName>
</protein>
<dbReference type="HOGENOM" id="CLU_077738_2_2_10"/>
<accession>F0NXG5</accession>
<reference evidence="2 3" key="1">
    <citation type="journal article" date="2011" name="Stand. Genomic Sci.">
        <title>Complete genome sequence of Weeksella virosa type strain (9751).</title>
        <authorList>
            <person name="Lang E."/>
            <person name="Teshima H."/>
            <person name="Lucas S."/>
            <person name="Lapidus A."/>
            <person name="Hammon N."/>
            <person name="Deshpande S."/>
            <person name="Nolan M."/>
            <person name="Cheng J.F."/>
            <person name="Pitluck S."/>
            <person name="Liolios K."/>
            <person name="Pagani I."/>
            <person name="Mikhailova N."/>
            <person name="Ivanova N."/>
            <person name="Mavromatis K."/>
            <person name="Pati A."/>
            <person name="Tapia R."/>
            <person name="Han C."/>
            <person name="Goodwin L."/>
            <person name="Chen A."/>
            <person name="Palaniappan K."/>
            <person name="Land M."/>
            <person name="Hauser L."/>
            <person name="Chang Y.J."/>
            <person name="Jeffries C.D."/>
            <person name="Brambilla E.M."/>
            <person name="Kopitz M."/>
            <person name="Rohde M."/>
            <person name="Goker M."/>
            <person name="Tindall B.J."/>
            <person name="Detter J.C."/>
            <person name="Woyke T."/>
            <person name="Bristow J."/>
            <person name="Eisen J.A."/>
            <person name="Markowitz V."/>
            <person name="Hugenholtz P."/>
            <person name="Klenk H.P."/>
            <person name="Kyrpides N.C."/>
        </authorList>
    </citation>
    <scope>NUCLEOTIDE SEQUENCE [LARGE SCALE GENOMIC DNA]</scope>
    <source>
        <strain evidence="3">ATCC 43766 / DSM 16922 / JCM 21250 / NBRC 16016 / NCTC 11634 / CL345/78</strain>
    </source>
</reference>
<evidence type="ECO:0000259" key="1">
    <source>
        <dbReference type="Pfam" id="PF01590"/>
    </source>
</evidence>
<dbReference type="InterPro" id="IPR029016">
    <property type="entry name" value="GAF-like_dom_sf"/>
</dbReference>
<dbReference type="AlphaFoldDB" id="F0NXG5"/>
<dbReference type="Proteomes" id="UP000008641">
    <property type="component" value="Chromosome"/>
</dbReference>
<dbReference type="eggNOG" id="COG1956">
    <property type="taxonomic scope" value="Bacteria"/>
</dbReference>
<dbReference type="STRING" id="865938.Weevi_1251"/>
<sequence length="176" mass="20090">MSIFLGVSVLQKYGKENLYLTLLFNTLFMEELQKRIDILLDAHHQIEDKLQKVCTLLHTEIDYYNWVGFYFKNGDKNELKLGPFAGAVTEHTIIPFGKGICGQVAESNELFLVPDVQKENNYLSCSIETKAEIVVPIIKHGENIGQIDIDSHTLNPFTNKDIQLLEHICQRVAKLL</sequence>
<evidence type="ECO:0000313" key="3">
    <source>
        <dbReference type="Proteomes" id="UP000008641"/>
    </source>
</evidence>
<dbReference type="KEGG" id="wvi:Weevi_1251"/>
<name>F0NXG5_WEEVC</name>
<dbReference type="Gene3D" id="3.30.450.40">
    <property type="match status" value="1"/>
</dbReference>
<dbReference type="SUPFAM" id="SSF55781">
    <property type="entry name" value="GAF domain-like"/>
    <property type="match status" value="1"/>
</dbReference>
<reference evidence="3" key="2">
    <citation type="journal article" date="2011" name="Stand. Genomic Sci.">
        <title>Complete genome sequence of Weeksella virosa type strain (9751T).</title>
        <authorList>
            <person name="Lang E."/>
            <person name="Teshima H."/>
            <person name="Lucas S."/>
            <person name="Lapidus A."/>
            <person name="Hammon N."/>
            <person name="Deshpande S."/>
            <person name="Nolan M."/>
            <person name="Cheng J."/>
            <person name="Pitluck S."/>
            <person name="Liolios K."/>
            <person name="Pagani I."/>
            <person name="Mikhailova N."/>
            <person name="Ivanova N."/>
            <person name="Mavromatis K."/>
            <person name="Pati A."/>
            <person name="Tapia R."/>
            <person name="Han C."/>
            <person name="Goodwin L."/>
            <person name="Chen A."/>
            <person name="Palaniappan K."/>
            <person name="Land M."/>
            <person name="Hauser L."/>
            <person name="Chang Y."/>
            <person name="Jeffries C."/>
            <person name="Brambilla E."/>
            <person name="Kopitz M."/>
            <person name="Rohde M."/>
            <person name="Goker M."/>
            <person name="Tindall B."/>
            <person name="Detter J."/>
            <person name="Woyke T."/>
            <person name="Bristow J."/>
            <person name="Eisen J."/>
            <person name="Markowitz V."/>
            <person name="Hugenholtz P."/>
            <person name="Klenk H."/>
            <person name="Kyrpides N."/>
        </authorList>
    </citation>
    <scope>NUCLEOTIDE SEQUENCE [LARGE SCALE GENOMIC DNA]</scope>
    <source>
        <strain evidence="3">ATCC 43766 / DSM 16922 / JCM 21250 / NBRC 16016 / NCTC 11634 / CL345/78</strain>
    </source>
</reference>
<keyword evidence="3" id="KW-1185">Reference proteome</keyword>
<dbReference type="Pfam" id="PF01590">
    <property type="entry name" value="GAF"/>
    <property type="match status" value="1"/>
</dbReference>
<gene>
    <name evidence="2" type="ordered locus">Weevi_1251</name>
</gene>
<feature type="domain" description="GAF" evidence="1">
    <location>
        <begin position="82"/>
        <end position="174"/>
    </location>
</feature>
<evidence type="ECO:0000313" key="2">
    <source>
        <dbReference type="EMBL" id="ADX67955.1"/>
    </source>
</evidence>
<organism evidence="2 3">
    <name type="scientific">Weeksella virosa (strain ATCC 43766 / DSM 16922 / JCM 21250 / CCUG 30538 / CDC 9751 / IAM 14551 / NBRC 16016 / NCTC 11634 / CL345/78)</name>
    <dbReference type="NCBI Taxonomy" id="865938"/>
    <lineage>
        <taxon>Bacteria</taxon>
        <taxon>Pseudomonadati</taxon>
        <taxon>Bacteroidota</taxon>
        <taxon>Flavobacteriia</taxon>
        <taxon>Flavobacteriales</taxon>
        <taxon>Weeksellaceae</taxon>
        <taxon>Weeksella</taxon>
    </lineage>
</organism>
<dbReference type="InterPro" id="IPR003018">
    <property type="entry name" value="GAF"/>
</dbReference>
<proteinExistence type="predicted"/>